<feature type="compositionally biased region" description="Basic and acidic residues" evidence="1">
    <location>
        <begin position="184"/>
        <end position="200"/>
    </location>
</feature>
<keyword evidence="7" id="KW-1185">Reference proteome</keyword>
<dbReference type="InterPro" id="IPR056033">
    <property type="entry name" value="DUF7614"/>
</dbReference>
<feature type="region of interest" description="Disordered" evidence="1">
    <location>
        <begin position="87"/>
        <end position="251"/>
    </location>
</feature>
<feature type="domain" description="DUF7613" evidence="4">
    <location>
        <begin position="806"/>
        <end position="958"/>
    </location>
</feature>
<name>A0ABR4A9B6_9LECA</name>
<feature type="region of interest" description="Disordered" evidence="1">
    <location>
        <begin position="265"/>
        <end position="342"/>
    </location>
</feature>
<dbReference type="InterPro" id="IPR056030">
    <property type="entry name" value="DUF7611"/>
</dbReference>
<dbReference type="InterPro" id="IPR056031">
    <property type="entry name" value="DUF7612"/>
</dbReference>
<evidence type="ECO:0000313" key="6">
    <source>
        <dbReference type="EMBL" id="KAL2041996.1"/>
    </source>
</evidence>
<gene>
    <name evidence="6" type="ORF">N7G274_005184</name>
</gene>
<evidence type="ECO:0000256" key="1">
    <source>
        <dbReference type="SAM" id="MobiDB-lite"/>
    </source>
</evidence>
<evidence type="ECO:0000259" key="3">
    <source>
        <dbReference type="Pfam" id="PF24587"/>
    </source>
</evidence>
<protein>
    <submittedName>
        <fullName evidence="6">Uncharacterized protein</fullName>
    </submittedName>
</protein>
<evidence type="ECO:0000313" key="7">
    <source>
        <dbReference type="Proteomes" id="UP001590950"/>
    </source>
</evidence>
<evidence type="ECO:0000259" key="2">
    <source>
        <dbReference type="Pfam" id="PF24586"/>
    </source>
</evidence>
<feature type="compositionally biased region" description="Low complexity" evidence="1">
    <location>
        <begin position="300"/>
        <end position="313"/>
    </location>
</feature>
<comment type="caution">
    <text evidence="6">The sequence shown here is derived from an EMBL/GenBank/DDBJ whole genome shotgun (WGS) entry which is preliminary data.</text>
</comment>
<proteinExistence type="predicted"/>
<dbReference type="Proteomes" id="UP001590950">
    <property type="component" value="Unassembled WGS sequence"/>
</dbReference>
<sequence>MAEETRSEKGLLGKHKWRGKLFSAEGKFGRSSSLESTESDIANFLQGATPRPEARSQLIDIASGPGTTVDTRLPSVRSVRPKIVDIYRRPKSRQNKGLHVSFTSAPPDIIGEGGDEAELPANEVSKLYQYSVGRDGLKGPETASASDNEPSREGQRRPSGSEGEGFFRRTTLQRIPTGLEDVQLDERRDDEYQNADRAESDCSISPKESYKTLPQPPVTRYEQDGHHDSKAIRRKELPRDMPLISDQAVDYDDSTRARMGISSSHSLAPALDVPTPDTLASNSVTPRSSPQPPSHIRKGSSSSYTFPSTESCSKSPPQPADPPRQTRLQASATGESKPLSLRNVARGLGDDSLDDFGGRVRRFNDIFRLGVSARRDMKKVPFVQWIRTATWWFLKGRTALESVVRSRSLGSEGASPEPYSDPGIAVKQAYINLAKSLWIVREITPQHPEVMRFGNSGMSSLIAIINIFGDQALAELVGVHLSVISNMRALTMSMKRNGILPPYELEIQGLDLPVLLDLPALSTEVAKHLINNIPGATVRAGWSVSRPFFPILVGDTGRHFSFGRMFVEASLHSGSDTEEYMHMPCVVSILRERNEWGVEAVVASQDGQVNLVIQSSGQGALTWKSVHWKVPSHMMQVSLSGDFELRLQFLEKDFRTLWGIYDYTRRVQKAYSPSRDEDIIFERELDNFQCDDRLNFPPDPIPGCRLRLFEKRPTISDGTSRRRIHEGYRLTVVTPPGTKTLSSVDHKLGKEQPILFSYQQSTQGPRLVLRIPPYIRLSPSFHDTQDRELFRSLLCGTSIAQEDYAYDPLPLRSLDIVNTSADQDSTFSDDVPTFKTLQWNKLRIINRGRPPYGHHTFPTVHAEHFRVIIESEFAMLVDRINLDPGELQIGLSVDELNKIKLLRSPQLDMTLSMIEGESSKEESQAVGRMLQKISTSATIRTYHFRSKADLHNFQTVITRFKVLFDGSASNFAISHRRSVLPIHKQREANSVRLQIIKQDKVVQLVAFFEDFGHGNCMNFVLKGTDIFETFSRSGKFYLCMMDAKFALPKGEEDTTRDFVCLESPEYPGEHDDITIGFDSEQDRDRFGETLPAPVNKMSRIASLRR</sequence>
<evidence type="ECO:0000259" key="4">
    <source>
        <dbReference type="Pfam" id="PF24588"/>
    </source>
</evidence>
<dbReference type="Pfam" id="PF24589">
    <property type="entry name" value="DUF7614"/>
    <property type="match status" value="1"/>
</dbReference>
<feature type="domain" description="DUF7611" evidence="2">
    <location>
        <begin position="543"/>
        <end position="670"/>
    </location>
</feature>
<dbReference type="Pfam" id="PF24586">
    <property type="entry name" value="DUF7611"/>
    <property type="match status" value="1"/>
</dbReference>
<feature type="domain" description="DUF7612" evidence="3">
    <location>
        <begin position="673"/>
        <end position="797"/>
    </location>
</feature>
<reference evidence="6 7" key="1">
    <citation type="submission" date="2024-09" db="EMBL/GenBank/DDBJ databases">
        <title>Rethinking Asexuality: The Enigmatic Case of Functional Sexual Genes in Lepraria (Stereocaulaceae).</title>
        <authorList>
            <person name="Doellman M."/>
            <person name="Sun Y."/>
            <person name="Barcenas-Pena A."/>
            <person name="Lumbsch H.T."/>
            <person name="Grewe F."/>
        </authorList>
    </citation>
    <scope>NUCLEOTIDE SEQUENCE [LARGE SCALE GENOMIC DNA]</scope>
    <source>
        <strain evidence="6 7">Mercado 3170</strain>
    </source>
</reference>
<feature type="compositionally biased region" description="Basic and acidic residues" evidence="1">
    <location>
        <begin position="221"/>
        <end position="239"/>
    </location>
</feature>
<feature type="domain" description="DUF7614" evidence="5">
    <location>
        <begin position="964"/>
        <end position="1091"/>
    </location>
</feature>
<dbReference type="Pfam" id="PF24587">
    <property type="entry name" value="DUF7612"/>
    <property type="match status" value="1"/>
</dbReference>
<feature type="compositionally biased region" description="Polar residues" evidence="1">
    <location>
        <begin position="278"/>
        <end position="288"/>
    </location>
</feature>
<dbReference type="EMBL" id="JBEFKJ010000015">
    <property type="protein sequence ID" value="KAL2041996.1"/>
    <property type="molecule type" value="Genomic_DNA"/>
</dbReference>
<organism evidence="6 7">
    <name type="scientific">Stereocaulon virgatum</name>
    <dbReference type="NCBI Taxonomy" id="373712"/>
    <lineage>
        <taxon>Eukaryota</taxon>
        <taxon>Fungi</taxon>
        <taxon>Dikarya</taxon>
        <taxon>Ascomycota</taxon>
        <taxon>Pezizomycotina</taxon>
        <taxon>Lecanoromycetes</taxon>
        <taxon>OSLEUM clade</taxon>
        <taxon>Lecanoromycetidae</taxon>
        <taxon>Lecanorales</taxon>
        <taxon>Lecanorineae</taxon>
        <taxon>Stereocaulaceae</taxon>
        <taxon>Stereocaulon</taxon>
    </lineage>
</organism>
<accession>A0ABR4A9B6</accession>
<dbReference type="InterPro" id="IPR056032">
    <property type="entry name" value="DUF7613"/>
</dbReference>
<dbReference type="Pfam" id="PF24588">
    <property type="entry name" value="DUF7613"/>
    <property type="match status" value="1"/>
</dbReference>
<evidence type="ECO:0000259" key="5">
    <source>
        <dbReference type="Pfam" id="PF24589"/>
    </source>
</evidence>